<feature type="region of interest" description="Disordered" evidence="7">
    <location>
        <begin position="639"/>
        <end position="681"/>
    </location>
</feature>
<reference evidence="9" key="3">
    <citation type="submission" date="2025-09" db="UniProtKB">
        <authorList>
            <consortium name="Ensembl"/>
        </authorList>
    </citation>
    <scope>IDENTIFICATION</scope>
</reference>
<dbReference type="GO" id="GO:0005201">
    <property type="term" value="F:extracellular matrix structural constituent"/>
    <property type="evidence" value="ECO:0007669"/>
    <property type="project" value="InterPro"/>
</dbReference>
<feature type="compositionally biased region" description="Low complexity" evidence="7">
    <location>
        <begin position="314"/>
        <end position="327"/>
    </location>
</feature>
<feature type="compositionally biased region" description="Low complexity" evidence="7">
    <location>
        <begin position="769"/>
        <end position="778"/>
    </location>
</feature>
<feature type="compositionally biased region" description="Low complexity" evidence="7">
    <location>
        <begin position="659"/>
        <end position="670"/>
    </location>
</feature>
<feature type="compositionally biased region" description="Low complexity" evidence="7">
    <location>
        <begin position="1101"/>
        <end position="1128"/>
    </location>
</feature>
<feature type="compositionally biased region" description="Low complexity" evidence="7">
    <location>
        <begin position="990"/>
        <end position="999"/>
    </location>
</feature>
<dbReference type="Gene3D" id="2.60.120.200">
    <property type="match status" value="1"/>
</dbReference>
<feature type="compositionally biased region" description="Basic residues" evidence="7">
    <location>
        <begin position="288"/>
        <end position="299"/>
    </location>
</feature>
<evidence type="ECO:0000256" key="3">
    <source>
        <dbReference type="ARBA" id="ARBA00022530"/>
    </source>
</evidence>
<feature type="compositionally biased region" description="Basic and acidic residues" evidence="7">
    <location>
        <begin position="1033"/>
        <end position="1045"/>
    </location>
</feature>
<evidence type="ECO:0000259" key="8">
    <source>
        <dbReference type="PROSITE" id="PS51461"/>
    </source>
</evidence>
<evidence type="ECO:0000313" key="10">
    <source>
        <dbReference type="Proteomes" id="UP000005207"/>
    </source>
</evidence>
<feature type="compositionally biased region" description="Low complexity" evidence="7">
    <location>
        <begin position="391"/>
        <end position="415"/>
    </location>
</feature>
<feature type="compositionally biased region" description="Gly residues" evidence="7">
    <location>
        <begin position="1001"/>
        <end position="1010"/>
    </location>
</feature>
<dbReference type="InterPro" id="IPR050149">
    <property type="entry name" value="Collagen_superfamily"/>
</dbReference>
<sequence length="1398" mass="145716">MITRYQKYEIIITVNITNKPVVNTAYLTQPFSSSTDVDILQKLGLKGERTSRSLPAGVIPFRSGIILNQRAHIEAPLRSIFPPAIWPNLTLVLSVRSHRINSAFLFTLLSDDKKLLLGLQLVPGNLVLHTGPNTSVALPYEPHDGQWHQLGLGINGQRVTLYASCGGQSVHADFGWDSEKGLAPELHGSLLLGRTSQQQTSAHFEGAICQFDLVPSAQAAHNYCRYIKKQCREADTYRPNLSPLLPIVPRERNITATAATPKRGGPVTARKTTGFSLARSAAASNKTHSLKTHSLKTHPLKTTQKNARVGTSNSKKPTIPVSTSTKPSKTKPKPALLDQGAVPKKPQPTRASKTPPKSKVTSSKATPSKPKPDSLKDAPFKPTASKVNRSKSATPKPTAAKTPKPTKQPITTKAPVTPRPTKPSYNPVTPPATDGFQSWEVPPTQFSMLVETKGEKGDIGPQGPPGPHGNPGRPGPPGLKVFFSYCFCAIQILIHIPPVSSSLLQGFIGIPGLFGLPGPDGERVSPFQISSLCFQGFPGDFGERGPPGPDGEPVCHTLTYPHTQSVINVNDAYTGKCIPHYSSSCAKIFQGRMGRQGFPGILGTEGVKGEPGITGKVGPMGERGLVGFIGPVGEAGLAGEKGDRGEMGLPGPPGEKGPTGHPGAPGEAGPTGPPGRPVSHHPFGSFFPPLSRLFLMPIHTQKLRYYSYEMAKSHLLFSSLHLLCIFKGPPGKAGEPGLPGEPGEKGAIGLPGNIGEQGLIGQRGEPGLEGEAGPAGPDGTKGEKGDMGQEGDKGEKGETGQKGKEGPPGSPGFTGVRGPEGKPGKIGERGKPGSKGAKGNQGHLGETGPVGKTGPPGFVGPKGSRGTIGHVGAPGRMGQQGEPGIAGYEGHQGPQGPIGPPGPKGEKGEQGDDGKVEGPPGPPGDMGPPGDRGERGEPGDPGYKGQIGVDGERGRPGAPGLPVSAKTWDFQAHKHKGQSPGLSLHGQKGKQGQAGPKGARGPEGVGGPSGPRGVVGREGQEGVPGVDGVPGKDGSKGIPGEHGDDGEAGLPGKAGSSGKTGVPGLPGDQGAFGPKGERGLPGQSGPPGKRGFKGGMGLPGPQGDKGPKGQPGDTGEPGFPGVLGVFGPRGPPGDFGPKGIRGPKGPQGSVGRRGIVGPVGIIGPNGRAVRFGSPGPPGRPVSFFSLNPVMDLPMLDQGAEIFKTLHYLSNLIQSLKNPLGTRTNPARICRDLHSCEQKLNDGTYWIDPNLGCMSDTIEVTCNFTGGGQTCLKPVTVSKVFSVGRVQMNFLHLLSSEAVQHVIIHCLDVSIWRSAEDQPVEQGSVKFKAWSGEVFEVGGELEPEVLEDSCWIKDGRWHQTHFVFHSLDPTLLPVVDIYNLPKASPGSHYHLEVSPVCFL</sequence>
<evidence type="ECO:0000313" key="9">
    <source>
        <dbReference type="Ensembl" id="ENSONIP00000009348.2"/>
    </source>
</evidence>
<dbReference type="GO" id="GO:0005581">
    <property type="term" value="C:collagen trimer"/>
    <property type="evidence" value="ECO:0007669"/>
    <property type="project" value="UniProtKB-KW"/>
</dbReference>
<keyword evidence="3" id="KW-0272">Extracellular matrix</keyword>
<dbReference type="InterPro" id="IPR000885">
    <property type="entry name" value="Fib_collagen_C"/>
</dbReference>
<feature type="compositionally biased region" description="Basic and acidic residues" evidence="7">
    <location>
        <begin position="780"/>
        <end position="805"/>
    </location>
</feature>
<keyword evidence="10" id="KW-1185">Reference proteome</keyword>
<dbReference type="Pfam" id="PF01391">
    <property type="entry name" value="Collagen"/>
    <property type="match status" value="6"/>
</dbReference>
<evidence type="ECO:0000256" key="7">
    <source>
        <dbReference type="SAM" id="MobiDB-lite"/>
    </source>
</evidence>
<keyword evidence="4" id="KW-0732">Signal</keyword>
<dbReference type="FunFam" id="2.60.120.1000:FF:000003">
    <property type="entry name" value="Collagen alpha-1(XXVII) chain B"/>
    <property type="match status" value="1"/>
</dbReference>
<dbReference type="GeneTree" id="ENSGT00940000162727"/>
<feature type="domain" description="Fibrillar collagen NC1" evidence="8">
    <location>
        <begin position="1199"/>
        <end position="1398"/>
    </location>
</feature>
<evidence type="ECO:0000256" key="5">
    <source>
        <dbReference type="ARBA" id="ARBA00022737"/>
    </source>
</evidence>
<dbReference type="Ensembl" id="ENSONIT00000009353.2">
    <property type="protein sequence ID" value="ENSONIP00000009348.2"/>
    <property type="gene ID" value="ENSONIG00000007416.2"/>
</dbReference>
<name>I3JKF4_ORENI</name>
<dbReference type="PANTHER" id="PTHR24023:SF1082">
    <property type="entry name" value="COLLAGEN TRIPLE HELIX REPEAT"/>
    <property type="match status" value="1"/>
</dbReference>
<evidence type="ECO:0000256" key="4">
    <source>
        <dbReference type="ARBA" id="ARBA00022729"/>
    </source>
</evidence>
<feature type="compositionally biased region" description="Pro residues" evidence="7">
    <location>
        <begin position="462"/>
        <end position="475"/>
    </location>
</feature>
<feature type="compositionally biased region" description="Basic and acidic residues" evidence="7">
    <location>
        <begin position="904"/>
        <end position="916"/>
    </location>
</feature>
<dbReference type="PANTHER" id="PTHR24023">
    <property type="entry name" value="COLLAGEN ALPHA"/>
    <property type="match status" value="1"/>
</dbReference>
<feature type="region of interest" description="Disordered" evidence="7">
    <location>
        <begin position="734"/>
        <end position="1153"/>
    </location>
</feature>
<dbReference type="InterPro" id="IPR008160">
    <property type="entry name" value="Collagen"/>
</dbReference>
<dbReference type="Gene3D" id="1.20.5.320">
    <property type="entry name" value="6-Phosphogluconate Dehydrogenase, domain 3"/>
    <property type="match status" value="1"/>
</dbReference>
<dbReference type="InterPro" id="IPR013320">
    <property type="entry name" value="ConA-like_dom_sf"/>
</dbReference>
<feature type="region of interest" description="Disordered" evidence="7">
    <location>
        <begin position="279"/>
        <end position="439"/>
    </location>
</feature>
<dbReference type="SMART" id="SM00038">
    <property type="entry name" value="COLFI"/>
    <property type="match status" value="1"/>
</dbReference>
<dbReference type="Proteomes" id="UP000005207">
    <property type="component" value="Linkage group LG7"/>
</dbReference>
<dbReference type="InterPro" id="IPR048287">
    <property type="entry name" value="TSPN-like_N"/>
</dbReference>
<dbReference type="Gene3D" id="2.60.120.1000">
    <property type="match status" value="2"/>
</dbReference>
<dbReference type="eggNOG" id="KOG3544">
    <property type="taxonomic scope" value="Eukaryota"/>
</dbReference>
<feature type="compositionally biased region" description="Basic and acidic residues" evidence="7">
    <location>
        <begin position="819"/>
        <end position="831"/>
    </location>
</feature>
<evidence type="ECO:0000256" key="6">
    <source>
        <dbReference type="ARBA" id="ARBA00023119"/>
    </source>
</evidence>
<feature type="compositionally biased region" description="Basic and acidic residues" evidence="7">
    <location>
        <begin position="370"/>
        <end position="379"/>
    </location>
</feature>
<dbReference type="FunCoup" id="I3JKF4">
    <property type="interactions" value="691"/>
</dbReference>
<accession>I3JKF4</accession>
<dbReference type="SUPFAM" id="SSF49899">
    <property type="entry name" value="Concanavalin A-like lectins/glucanases"/>
    <property type="match status" value="1"/>
</dbReference>
<keyword evidence="2" id="KW-0964">Secreted</keyword>
<evidence type="ECO:0000256" key="1">
    <source>
        <dbReference type="ARBA" id="ARBA00004498"/>
    </source>
</evidence>
<keyword evidence="5" id="KW-0677">Repeat</keyword>
<dbReference type="InParanoid" id="I3JKF4"/>
<reference evidence="10" key="1">
    <citation type="submission" date="2012-01" db="EMBL/GenBank/DDBJ databases">
        <title>The Genome Sequence of Oreochromis niloticus (Nile Tilapia).</title>
        <authorList>
            <consortium name="Broad Institute Genome Assembly Team"/>
            <consortium name="Broad Institute Sequencing Platform"/>
            <person name="Di Palma F."/>
            <person name="Johnson J."/>
            <person name="Lander E.S."/>
            <person name="Lindblad-Toh K."/>
        </authorList>
    </citation>
    <scope>NUCLEOTIDE SEQUENCE [LARGE SCALE GENOMIC DNA]</scope>
</reference>
<dbReference type="PROSITE" id="PS51461">
    <property type="entry name" value="NC1_FIB"/>
    <property type="match status" value="1"/>
</dbReference>
<feature type="compositionally biased region" description="Polar residues" evidence="7">
    <location>
        <begin position="300"/>
        <end position="313"/>
    </location>
</feature>
<dbReference type="Pfam" id="PF01410">
    <property type="entry name" value="COLFI"/>
    <property type="match status" value="2"/>
</dbReference>
<dbReference type="GO" id="GO:0005615">
    <property type="term" value="C:extracellular space"/>
    <property type="evidence" value="ECO:0007669"/>
    <property type="project" value="TreeGrafter"/>
</dbReference>
<comment type="subcellular location">
    <subcellularLocation>
        <location evidence="1">Secreted</location>
        <location evidence="1">Extracellular space</location>
        <location evidence="1">Extracellular matrix</location>
    </subcellularLocation>
</comment>
<dbReference type="SMART" id="SM00210">
    <property type="entry name" value="TSPN"/>
    <property type="match status" value="1"/>
</dbReference>
<proteinExistence type="predicted"/>
<keyword evidence="6" id="KW-0176">Collagen</keyword>
<feature type="compositionally biased region" description="Low complexity" evidence="7">
    <location>
        <begin position="352"/>
        <end position="368"/>
    </location>
</feature>
<reference evidence="9" key="2">
    <citation type="submission" date="2025-08" db="UniProtKB">
        <authorList>
            <consortium name="Ensembl"/>
        </authorList>
    </citation>
    <scope>IDENTIFICATION</scope>
</reference>
<dbReference type="OMA" id="WEVPPTQ"/>
<dbReference type="GO" id="GO:0031012">
    <property type="term" value="C:extracellular matrix"/>
    <property type="evidence" value="ECO:0007669"/>
    <property type="project" value="TreeGrafter"/>
</dbReference>
<evidence type="ECO:0000256" key="2">
    <source>
        <dbReference type="ARBA" id="ARBA00022525"/>
    </source>
</evidence>
<organism evidence="9 10">
    <name type="scientific">Oreochromis niloticus</name>
    <name type="common">Nile tilapia</name>
    <name type="synonym">Tilapia nilotica</name>
    <dbReference type="NCBI Taxonomy" id="8128"/>
    <lineage>
        <taxon>Eukaryota</taxon>
        <taxon>Metazoa</taxon>
        <taxon>Chordata</taxon>
        <taxon>Craniata</taxon>
        <taxon>Vertebrata</taxon>
        <taxon>Euteleostomi</taxon>
        <taxon>Actinopterygii</taxon>
        <taxon>Neopterygii</taxon>
        <taxon>Teleostei</taxon>
        <taxon>Neoteleostei</taxon>
        <taxon>Acanthomorphata</taxon>
        <taxon>Ovalentaria</taxon>
        <taxon>Cichlomorphae</taxon>
        <taxon>Cichliformes</taxon>
        <taxon>Cichlidae</taxon>
        <taxon>African cichlids</taxon>
        <taxon>Pseudocrenilabrinae</taxon>
        <taxon>Oreochromini</taxon>
        <taxon>Oreochromis</taxon>
    </lineage>
</organism>
<feature type="region of interest" description="Disordered" evidence="7">
    <location>
        <begin position="454"/>
        <end position="475"/>
    </location>
</feature>
<dbReference type="HOGENOM" id="CLU_001074_19_1_1"/>
<protein>
    <recommendedName>
        <fullName evidence="8">Fibrillar collagen NC1 domain-containing protein</fullName>
    </recommendedName>
</protein>